<feature type="compositionally biased region" description="Basic and acidic residues" evidence="1">
    <location>
        <begin position="112"/>
        <end position="130"/>
    </location>
</feature>
<dbReference type="Gramene" id="TuG1812G0500003167.01.T01">
    <property type="protein sequence ID" value="TuG1812G0500003167.01.T01"/>
    <property type="gene ID" value="TuG1812G0500003167.01"/>
</dbReference>
<evidence type="ECO:0000313" key="3">
    <source>
        <dbReference type="EnsemblPlants" id="TuG1812G0500003167.01.T01"/>
    </source>
</evidence>
<reference evidence="3" key="2">
    <citation type="submission" date="2018-03" db="EMBL/GenBank/DDBJ databases">
        <title>The Triticum urartu genome reveals the dynamic nature of wheat genome evolution.</title>
        <authorList>
            <person name="Ling H."/>
            <person name="Ma B."/>
            <person name="Shi X."/>
            <person name="Liu H."/>
            <person name="Dong L."/>
            <person name="Sun H."/>
            <person name="Cao Y."/>
            <person name="Gao Q."/>
            <person name="Zheng S."/>
            <person name="Li Y."/>
            <person name="Yu Y."/>
            <person name="Du H."/>
            <person name="Qi M."/>
            <person name="Li Y."/>
            <person name="Yu H."/>
            <person name="Cui Y."/>
            <person name="Wang N."/>
            <person name="Chen C."/>
            <person name="Wu H."/>
            <person name="Zhao Y."/>
            <person name="Zhang J."/>
            <person name="Li Y."/>
            <person name="Zhou W."/>
            <person name="Zhang B."/>
            <person name="Hu W."/>
            <person name="Eijk M."/>
            <person name="Tang J."/>
            <person name="Witsenboer H."/>
            <person name="Zhao S."/>
            <person name="Li Z."/>
            <person name="Zhang A."/>
            <person name="Wang D."/>
            <person name="Liang C."/>
        </authorList>
    </citation>
    <scope>NUCLEOTIDE SEQUENCE [LARGE SCALE GENOMIC DNA]</scope>
    <source>
        <strain evidence="3">cv. G1812</strain>
    </source>
</reference>
<sequence>MYISFANSTALLVLVLLRRFLLVSAFELGDLPQALSHLPLRPHVVHFAGVVHLGHHDVDQPAALRHVRDPLHLGMKSLPHPSNLGRNHQRRREGCCWSPACRSSLSSFALQPREEKQIRGERAGEPEQGERASAAAAVSHPWPWGRPNERGQRSPKGKGARERRRAAPRRGAAGRRRCSFWW</sequence>
<reference evidence="3" key="3">
    <citation type="submission" date="2022-06" db="UniProtKB">
        <authorList>
            <consortium name="EnsemblPlants"/>
        </authorList>
    </citation>
    <scope>IDENTIFICATION</scope>
</reference>
<dbReference type="Gramene" id="TuG1812G0500003092.01.T05">
    <property type="protein sequence ID" value="TuG1812G0500003092.01.T05"/>
    <property type="gene ID" value="TuG1812G0500003092.01"/>
</dbReference>
<evidence type="ECO:0000256" key="1">
    <source>
        <dbReference type="SAM" id="MobiDB-lite"/>
    </source>
</evidence>
<dbReference type="EnsemblPlants" id="TuG1812G0500003092.01.T05">
    <property type="protein sequence ID" value="TuG1812G0500003092.01.T05"/>
    <property type="gene ID" value="TuG1812G0500003092.01"/>
</dbReference>
<proteinExistence type="predicted"/>
<keyword evidence="2" id="KW-0732">Signal</keyword>
<organism evidence="3 4">
    <name type="scientific">Triticum urartu</name>
    <name type="common">Red wild einkorn</name>
    <name type="synonym">Crithodium urartu</name>
    <dbReference type="NCBI Taxonomy" id="4572"/>
    <lineage>
        <taxon>Eukaryota</taxon>
        <taxon>Viridiplantae</taxon>
        <taxon>Streptophyta</taxon>
        <taxon>Embryophyta</taxon>
        <taxon>Tracheophyta</taxon>
        <taxon>Spermatophyta</taxon>
        <taxon>Magnoliopsida</taxon>
        <taxon>Liliopsida</taxon>
        <taxon>Poales</taxon>
        <taxon>Poaceae</taxon>
        <taxon>BOP clade</taxon>
        <taxon>Pooideae</taxon>
        <taxon>Triticodae</taxon>
        <taxon>Triticeae</taxon>
        <taxon>Triticinae</taxon>
        <taxon>Triticum</taxon>
    </lineage>
</organism>
<dbReference type="AlphaFoldDB" id="A0A8R7QJ80"/>
<evidence type="ECO:0000313" key="4">
    <source>
        <dbReference type="Proteomes" id="UP000015106"/>
    </source>
</evidence>
<feature type="chain" id="PRO_5044156889" description="Secreted protein" evidence="2">
    <location>
        <begin position="26"/>
        <end position="182"/>
    </location>
</feature>
<reference evidence="4" key="1">
    <citation type="journal article" date="2013" name="Nature">
        <title>Draft genome of the wheat A-genome progenitor Triticum urartu.</title>
        <authorList>
            <person name="Ling H.Q."/>
            <person name="Zhao S."/>
            <person name="Liu D."/>
            <person name="Wang J."/>
            <person name="Sun H."/>
            <person name="Zhang C."/>
            <person name="Fan H."/>
            <person name="Li D."/>
            <person name="Dong L."/>
            <person name="Tao Y."/>
            <person name="Gao C."/>
            <person name="Wu H."/>
            <person name="Li Y."/>
            <person name="Cui Y."/>
            <person name="Guo X."/>
            <person name="Zheng S."/>
            <person name="Wang B."/>
            <person name="Yu K."/>
            <person name="Liang Q."/>
            <person name="Yang W."/>
            <person name="Lou X."/>
            <person name="Chen J."/>
            <person name="Feng M."/>
            <person name="Jian J."/>
            <person name="Zhang X."/>
            <person name="Luo G."/>
            <person name="Jiang Y."/>
            <person name="Liu J."/>
            <person name="Wang Z."/>
            <person name="Sha Y."/>
            <person name="Zhang B."/>
            <person name="Wu H."/>
            <person name="Tang D."/>
            <person name="Shen Q."/>
            <person name="Xue P."/>
            <person name="Zou S."/>
            <person name="Wang X."/>
            <person name="Liu X."/>
            <person name="Wang F."/>
            <person name="Yang Y."/>
            <person name="An X."/>
            <person name="Dong Z."/>
            <person name="Zhang K."/>
            <person name="Zhang X."/>
            <person name="Luo M.C."/>
            <person name="Dvorak J."/>
            <person name="Tong Y."/>
            <person name="Wang J."/>
            <person name="Yang H."/>
            <person name="Li Z."/>
            <person name="Wang D."/>
            <person name="Zhang A."/>
            <person name="Wang J."/>
        </authorList>
    </citation>
    <scope>NUCLEOTIDE SEQUENCE</scope>
    <source>
        <strain evidence="4">cv. G1812</strain>
    </source>
</reference>
<dbReference type="EnsemblPlants" id="TuG1812G0500003167.01.T01">
    <property type="protein sequence ID" value="TuG1812G0500003167.01.T01"/>
    <property type="gene ID" value="TuG1812G0500003167.01"/>
</dbReference>
<accession>A0A8R7QJ80</accession>
<feature type="compositionally biased region" description="Basic residues" evidence="1">
    <location>
        <begin position="153"/>
        <end position="182"/>
    </location>
</feature>
<protein>
    <recommendedName>
        <fullName evidence="5">Secreted protein</fullName>
    </recommendedName>
</protein>
<evidence type="ECO:0000256" key="2">
    <source>
        <dbReference type="SAM" id="SignalP"/>
    </source>
</evidence>
<keyword evidence="4" id="KW-1185">Reference proteome</keyword>
<feature type="signal peptide" evidence="2">
    <location>
        <begin position="1"/>
        <end position="25"/>
    </location>
</feature>
<dbReference type="Proteomes" id="UP000015106">
    <property type="component" value="Chromosome 5"/>
</dbReference>
<gene>
    <name evidence="3" type="primary">LOC125509916</name>
</gene>
<name>A0A8R7QJ80_TRIUA</name>
<evidence type="ECO:0008006" key="5">
    <source>
        <dbReference type="Google" id="ProtNLM"/>
    </source>
</evidence>
<feature type="region of interest" description="Disordered" evidence="1">
    <location>
        <begin position="112"/>
        <end position="182"/>
    </location>
</feature>